<dbReference type="Proteomes" id="UP001057279">
    <property type="component" value="Linkage Group LG04"/>
</dbReference>
<dbReference type="EMBL" id="CM043029">
    <property type="protein sequence ID" value="KAI4585420.1"/>
    <property type="molecule type" value="Genomic_DNA"/>
</dbReference>
<proteinExistence type="predicted"/>
<evidence type="ECO:0000313" key="2">
    <source>
        <dbReference type="Proteomes" id="UP001057279"/>
    </source>
</evidence>
<comment type="caution">
    <text evidence="1">The sequence shown here is derived from an EMBL/GenBank/DDBJ whole genome shotgun (WGS) entry which is preliminary data.</text>
</comment>
<accession>A0ACB9V7L4</accession>
<gene>
    <name evidence="1" type="ORF">MJG53_005654</name>
</gene>
<name>A0ACB9V7L4_9CETA</name>
<reference evidence="1" key="1">
    <citation type="submission" date="2022-03" db="EMBL/GenBank/DDBJ databases">
        <title>Genomic analyses of argali, domestic sheep and their hybrids provide insights into chromosomal evolution, heterosis and genetic basis of agronomic traits.</title>
        <authorList>
            <person name="Li M."/>
        </authorList>
    </citation>
    <scope>NUCLEOTIDE SEQUENCE</scope>
    <source>
        <strain evidence="1">F1 hybrid</strain>
    </source>
</reference>
<organism evidence="1 2">
    <name type="scientific">Ovis ammon polii x Ovis aries</name>
    <dbReference type="NCBI Taxonomy" id="2918886"/>
    <lineage>
        <taxon>Eukaryota</taxon>
        <taxon>Metazoa</taxon>
        <taxon>Chordata</taxon>
        <taxon>Craniata</taxon>
        <taxon>Vertebrata</taxon>
        <taxon>Euteleostomi</taxon>
        <taxon>Mammalia</taxon>
        <taxon>Eutheria</taxon>
        <taxon>Laurasiatheria</taxon>
        <taxon>Artiodactyla</taxon>
        <taxon>Ruminantia</taxon>
        <taxon>Pecora</taxon>
        <taxon>Bovidae</taxon>
        <taxon>Caprinae</taxon>
        <taxon>Ovis</taxon>
    </lineage>
</organism>
<keyword evidence="2" id="KW-1185">Reference proteome</keyword>
<evidence type="ECO:0000313" key="1">
    <source>
        <dbReference type="EMBL" id="KAI4585420.1"/>
    </source>
</evidence>
<protein>
    <submittedName>
        <fullName evidence="1">Uncharacterized protein</fullName>
    </submittedName>
</protein>
<sequence length="181" mass="18967">MDGPGLGPLKTADCYLVEPNASPPPFNYPGGQRRPSFPEPFGEEENISPKPPVASTPICEELPEPLVEASSPSQPAPPLPRAPALGNSHCWGTGFRKRSPFGLNRPALVPWPLLTSTSSCGHLQSGKPCEKTPLGYPSPGLHPEGQRVQSLRSPTCPPSQASLGMGPGWPVDADQGPGNAP</sequence>